<evidence type="ECO:0000313" key="2">
    <source>
        <dbReference type="Proteomes" id="UP001152795"/>
    </source>
</evidence>
<organism evidence="1 2">
    <name type="scientific">Paramuricea clavata</name>
    <name type="common">Red gorgonian</name>
    <name type="synonym">Violescent sea-whip</name>
    <dbReference type="NCBI Taxonomy" id="317549"/>
    <lineage>
        <taxon>Eukaryota</taxon>
        <taxon>Metazoa</taxon>
        <taxon>Cnidaria</taxon>
        <taxon>Anthozoa</taxon>
        <taxon>Octocorallia</taxon>
        <taxon>Malacalcyonacea</taxon>
        <taxon>Plexauridae</taxon>
        <taxon>Paramuricea</taxon>
    </lineage>
</organism>
<comment type="caution">
    <text evidence="1">The sequence shown here is derived from an EMBL/GenBank/DDBJ whole genome shotgun (WGS) entry which is preliminary data.</text>
</comment>
<accession>A0A7D9LLZ6</accession>
<dbReference type="EMBL" id="CACRXK020020782">
    <property type="protein sequence ID" value="CAB4035165.1"/>
    <property type="molecule type" value="Genomic_DNA"/>
</dbReference>
<dbReference type="Proteomes" id="UP001152795">
    <property type="component" value="Unassembled WGS sequence"/>
</dbReference>
<reference evidence="1" key="1">
    <citation type="submission" date="2020-04" db="EMBL/GenBank/DDBJ databases">
        <authorList>
            <person name="Alioto T."/>
            <person name="Alioto T."/>
            <person name="Gomez Garrido J."/>
        </authorList>
    </citation>
    <scope>NUCLEOTIDE SEQUENCE</scope>
    <source>
        <strain evidence="1">A484AB</strain>
    </source>
</reference>
<feature type="non-terminal residue" evidence="1">
    <location>
        <position position="102"/>
    </location>
</feature>
<name>A0A7D9LLZ6_PARCT</name>
<sequence>MLACILFSMITGTDQTDIPFFKKCVEKYFGLEPPDDFSDEEKRKFQKPQFEKYLRKKEDPTKFTHFQKTALRIEKFFKRHNDWETTKATPAFKNPIENLQSI</sequence>
<gene>
    <name evidence="1" type="ORF">PACLA_8A088209</name>
</gene>
<protein>
    <submittedName>
        <fullName evidence="1">Uncharacterized protein</fullName>
    </submittedName>
</protein>
<evidence type="ECO:0000313" key="1">
    <source>
        <dbReference type="EMBL" id="CAB4035165.1"/>
    </source>
</evidence>
<keyword evidence="2" id="KW-1185">Reference proteome</keyword>
<proteinExistence type="predicted"/>
<dbReference type="AlphaFoldDB" id="A0A7D9LLZ6"/>